<dbReference type="Pfam" id="PF23347">
    <property type="entry name" value="TPR_Nup160_C"/>
    <property type="match status" value="1"/>
</dbReference>
<feature type="domain" description="NUP160 helical" evidence="5">
    <location>
        <begin position="551"/>
        <end position="744"/>
    </location>
</feature>
<evidence type="ECO:0000313" key="9">
    <source>
        <dbReference type="RefSeq" id="XP_022155989.1"/>
    </source>
</evidence>
<evidence type="ECO:0000259" key="6">
    <source>
        <dbReference type="Pfam" id="PF23347"/>
    </source>
</evidence>
<feature type="domain" description="Nucleoporin Nup120/160 beta-propeller" evidence="4">
    <location>
        <begin position="71"/>
        <end position="534"/>
    </location>
</feature>
<dbReference type="InterPro" id="IPR021717">
    <property type="entry name" value="Nucleoporin_Nup160"/>
</dbReference>
<accession>A0A6J1DRY3</accession>
<dbReference type="InterPro" id="IPR056535">
    <property type="entry name" value="TPR_NUP160_M"/>
</dbReference>
<evidence type="ECO:0000256" key="3">
    <source>
        <dbReference type="ARBA" id="ARBA00023242"/>
    </source>
</evidence>
<dbReference type="GO" id="GO:0005643">
    <property type="term" value="C:nuclear pore"/>
    <property type="evidence" value="ECO:0007669"/>
    <property type="project" value="TreeGrafter"/>
</dbReference>
<comment type="subcellular location">
    <subcellularLocation>
        <location evidence="1">Nucleus</location>
    </subcellularLocation>
</comment>
<dbReference type="GeneID" id="111022966"/>
<dbReference type="InterPro" id="IPR059141">
    <property type="entry name" value="Beta-prop_Nup120_160"/>
</dbReference>
<sequence>MNPTRRENMGRRVPLAGMETSIMATHAVEFIDVSVPSPSFRDGAVASQATTSLTEDHASCVVVGDPPTHLIWRIRKILPRALEFFEFSTANEFRRVGLRISFPDTLHPAVFVCKNEISPSSLHPLLVYAVTLSGVAYCLKLRNISSYISCSDIPLDEVVELDLQTDPNCKPVTSVSAIAGCLVIGRNDGSVSCFKLGLLDQHTPGFEHELRDDSGINRLLGFISRVKLVGAVLDMVISQVYGRQFLFVLHFNGVLRVWDLSCHSRVLNHSMNIATMAGAKFARLWVGQASIDMSTIPLAILYKHPDLSLETIYIYSLRFSWGDKVSLMLEPSTHNIPLDQGGCLDVKLASDKIWVLKDNALIFLDLLPSDDRVGEAQCYALQEEFIADQLFQSVDYSSDAILWVTHSIFSSTKDEVVPFISTIFIRRLLQPGVYNEMALRATLLEYSRHWTDSNFRSMTSDELKQEIISLIEEEGATATPVSIYLWWKNFCTHYIHHWCTENAPSFLLVDNSSAAVGLVRRNSVSLFRCLDNVEQLLDGFSGELDELGGPDIDWIDNDSDSELLLEVLRCVISISRRLGKTALAIFYESLMSKPIIPFGEVVCRILKILENGYSSSVVMIKRSDLEVGCSSERELTDKKNLRKFSIEMMLSLHALCKKGATWGRVLDVIESFLKYFVPRKMAHKVEAQTSSDANTSILVQATTQIAKVMLESALDVLLFLNYMVSISGQIDLLHDDTSRIKLELIPMIEEIICEWHIIHFLAITPSESAAIEDFSSQLSLLQIDTNGGKEIWKGKLGKCDFTLASLLLLKFHSSAQGPIYLSSKCLLNPQEIVIATQNFTSWIIWGNSREPSAFLNTSTELALILLRHGQYDAVEYLLSVVKAQSQNEKTSQCMQDADGGWCVMHHLLGCCQLAQAHYKLHGVLKERKVHEAICSFFRASSGNRSSQALQSLPHEVGFSSFETTGCLSSITWRFHYYQWAMQLFEQYNISKGAFEFVLAALELVEEAVTPKDNNCGRLPFNESAISIQGRLWANVFKFALDLHQFYDAYCAIISNPEEESKYLCLRRFIIVIYECHDIKILCCGELPFIGLAEKVEQELVWKAERSDLLSKPSLYKLLYAFEIHRHNWQKAASYIYLYSVRLRMELALGDNQFSSSLLLERLNGLSAAINALHLVHPDFAWIESPVERDDIQSKHYPSKKAKRTVDEQCTVANDDIRPQKQNSFIDMKQLENEFVLTSSEYLLSVANIKWPFTDSRLSGIHEAPSELVDLLVQNNFYDMAFTIVLRFWRDSELKRELERVFSAMSLKCCPSRLSSSGLRNDPRTNSLLLISPNGGDDVHGSLDVIPVRQHLNGYGHWETLELYLEKYKSFNPRLPFIVAETLLRTDSKMELPLWLVLMFKDRRRAKSWGMTGEESNPASLFRLYVDYGRYTEATHLLLECMESFASLPPADIINRKRPFSVCFPYTAIQYLWCRIDELVRSGHMVDICEKLRNLLRGALLNHLKLLKVESDDVLSAIV</sequence>
<feature type="domain" description="NUP160 middle TPR" evidence="7">
    <location>
        <begin position="922"/>
        <end position="1174"/>
    </location>
</feature>
<evidence type="ECO:0000259" key="5">
    <source>
        <dbReference type="Pfam" id="PF17238"/>
    </source>
</evidence>
<protein>
    <submittedName>
        <fullName evidence="9 10">Nuclear pore complex protein NUP160 isoform X1</fullName>
    </submittedName>
</protein>
<feature type="domain" description="NUP160 C-terminal TPR" evidence="6">
    <location>
        <begin position="1259"/>
        <end position="1491"/>
    </location>
</feature>
<dbReference type="OrthoDB" id="67716at2759"/>
<dbReference type="RefSeq" id="XP_022155990.1">
    <property type="nucleotide sequence ID" value="XM_022300298.1"/>
</dbReference>
<evidence type="ECO:0000259" key="4">
    <source>
        <dbReference type="Pfam" id="PF11715"/>
    </source>
</evidence>
<proteinExistence type="predicted"/>
<dbReference type="Pfam" id="PF17238">
    <property type="entry name" value="NUP160_helical_2"/>
    <property type="match status" value="1"/>
</dbReference>
<dbReference type="KEGG" id="mcha:111022966"/>
<keyword evidence="8" id="KW-1185">Reference proteome</keyword>
<evidence type="ECO:0000313" key="10">
    <source>
        <dbReference type="RefSeq" id="XP_022155990.1"/>
    </source>
</evidence>
<dbReference type="RefSeq" id="XP_022155991.1">
    <property type="nucleotide sequence ID" value="XM_022300299.1"/>
</dbReference>
<reference evidence="9 10" key="1">
    <citation type="submission" date="2025-04" db="UniProtKB">
        <authorList>
            <consortium name="RefSeq"/>
        </authorList>
    </citation>
    <scope>IDENTIFICATION</scope>
    <source>
        <strain evidence="9 10">OHB3-1</strain>
    </source>
</reference>
<dbReference type="GO" id="GO:0017056">
    <property type="term" value="F:structural constituent of nuclear pore"/>
    <property type="evidence" value="ECO:0007669"/>
    <property type="project" value="TreeGrafter"/>
</dbReference>
<dbReference type="RefSeq" id="XP_022155989.1">
    <property type="nucleotide sequence ID" value="XM_022300297.1"/>
</dbReference>
<evidence type="ECO:0000313" key="8">
    <source>
        <dbReference type="Proteomes" id="UP000504603"/>
    </source>
</evidence>
<dbReference type="Pfam" id="PF23354">
    <property type="entry name" value="TPR_NUP160_120_M"/>
    <property type="match status" value="1"/>
</dbReference>
<organism evidence="8 9">
    <name type="scientific">Momordica charantia</name>
    <name type="common">Bitter gourd</name>
    <name type="synonym">Balsam pear</name>
    <dbReference type="NCBI Taxonomy" id="3673"/>
    <lineage>
        <taxon>Eukaryota</taxon>
        <taxon>Viridiplantae</taxon>
        <taxon>Streptophyta</taxon>
        <taxon>Embryophyta</taxon>
        <taxon>Tracheophyta</taxon>
        <taxon>Spermatophyta</taxon>
        <taxon>Magnoliopsida</taxon>
        <taxon>eudicotyledons</taxon>
        <taxon>Gunneridae</taxon>
        <taxon>Pentapetalae</taxon>
        <taxon>rosids</taxon>
        <taxon>fabids</taxon>
        <taxon>Cucurbitales</taxon>
        <taxon>Cucurbitaceae</taxon>
        <taxon>Momordiceae</taxon>
        <taxon>Momordica</taxon>
    </lineage>
</organism>
<evidence type="ECO:0000313" key="11">
    <source>
        <dbReference type="RefSeq" id="XP_022155991.1"/>
    </source>
</evidence>
<dbReference type="PANTHER" id="PTHR21286:SF0">
    <property type="entry name" value="NUCLEAR PORE COMPLEX PROTEIN NUP160"/>
    <property type="match status" value="1"/>
</dbReference>
<evidence type="ECO:0000256" key="2">
    <source>
        <dbReference type="ARBA" id="ARBA00022448"/>
    </source>
</evidence>
<dbReference type="InterPro" id="IPR056536">
    <property type="entry name" value="TPR_NUP160_C"/>
</dbReference>
<keyword evidence="3" id="KW-0539">Nucleus</keyword>
<name>A0A6J1DRY3_MOMCH</name>
<dbReference type="PANTHER" id="PTHR21286">
    <property type="entry name" value="NUCLEAR PORE COMPLEX PROTEIN NUP160"/>
    <property type="match status" value="1"/>
</dbReference>
<dbReference type="Proteomes" id="UP000504603">
    <property type="component" value="Unplaced"/>
</dbReference>
<gene>
    <name evidence="9 10 11" type="primary">LOC111022966</name>
</gene>
<keyword evidence="2" id="KW-0813">Transport</keyword>
<evidence type="ECO:0000256" key="1">
    <source>
        <dbReference type="ARBA" id="ARBA00004123"/>
    </source>
</evidence>
<dbReference type="InterPro" id="IPR035192">
    <property type="entry name" value="NUP160_hel_plant"/>
</dbReference>
<evidence type="ECO:0000259" key="7">
    <source>
        <dbReference type="Pfam" id="PF23354"/>
    </source>
</evidence>
<dbReference type="Pfam" id="PF11715">
    <property type="entry name" value="Beta-prop_Nup120_160"/>
    <property type="match status" value="1"/>
</dbReference>